<accession>A0ABP7HDJ2</accession>
<keyword evidence="1" id="KW-0808">Transferase</keyword>
<sequence length="260" mass="30003">MNTTLLISTYNWPKALELVLMSVERQKKLPTEVVIADDGSTEETKKLIESYQENFPVKIRHIWHEDKGFTKTVILNKALKTITSDYVIQIDGDIILHSNFIKDHIANAKKGTYLFGSRISITEPYSKKALEKKQIKFYWFGSGLLRRTRAIYLPFYNTFTKSKHKNSSKLRGCNMSYWLKDAININGYNEDYIGWGYEDFDFAQRLINAGVAAKRIKHAAIQFHIYHKEAPKGDTDKGNKILSKTIQEQISVCKNGIKKL</sequence>
<dbReference type="SUPFAM" id="SSF53448">
    <property type="entry name" value="Nucleotide-diphospho-sugar transferases"/>
    <property type="match status" value="1"/>
</dbReference>
<dbReference type="Pfam" id="PF02709">
    <property type="entry name" value="Glyco_transf_7C"/>
    <property type="match status" value="1"/>
</dbReference>
<evidence type="ECO:0000313" key="4">
    <source>
        <dbReference type="EMBL" id="GAA3786018.1"/>
    </source>
</evidence>
<dbReference type="EMBL" id="BAABBI010000002">
    <property type="protein sequence ID" value="GAA3786018.1"/>
    <property type="molecule type" value="Genomic_DNA"/>
</dbReference>
<dbReference type="PANTHER" id="PTHR43685">
    <property type="entry name" value="GLYCOSYLTRANSFERASE"/>
    <property type="match status" value="1"/>
</dbReference>
<dbReference type="CDD" id="cd06420">
    <property type="entry name" value="GT2_Chondriotin_Pol_N"/>
    <property type="match status" value="1"/>
</dbReference>
<organism evidence="4 5">
    <name type="scientific">Corallibacter vietnamensis</name>
    <dbReference type="NCBI Taxonomy" id="904130"/>
    <lineage>
        <taxon>Bacteria</taxon>
        <taxon>Pseudomonadati</taxon>
        <taxon>Bacteroidota</taxon>
        <taxon>Flavobacteriia</taxon>
        <taxon>Flavobacteriales</taxon>
        <taxon>Flavobacteriaceae</taxon>
        <taxon>Corallibacter</taxon>
    </lineage>
</organism>
<protein>
    <submittedName>
        <fullName evidence="4">Glycosyltransferase family 2 protein</fullName>
    </submittedName>
</protein>
<feature type="domain" description="Galactosyltransferase C-terminal" evidence="3">
    <location>
        <begin position="163"/>
        <end position="228"/>
    </location>
</feature>
<comment type="caution">
    <text evidence="4">The sequence shown here is derived from an EMBL/GenBank/DDBJ whole genome shotgun (WGS) entry which is preliminary data.</text>
</comment>
<gene>
    <name evidence="4" type="ORF">GCM10022271_18280</name>
</gene>
<dbReference type="Pfam" id="PF00535">
    <property type="entry name" value="Glycos_transf_2"/>
    <property type="match status" value="1"/>
</dbReference>
<evidence type="ECO:0000259" key="3">
    <source>
        <dbReference type="Pfam" id="PF02709"/>
    </source>
</evidence>
<dbReference type="PANTHER" id="PTHR43685:SF3">
    <property type="entry name" value="SLR2126 PROTEIN"/>
    <property type="match status" value="1"/>
</dbReference>
<reference evidence="5" key="1">
    <citation type="journal article" date="2019" name="Int. J. Syst. Evol. Microbiol.">
        <title>The Global Catalogue of Microorganisms (GCM) 10K type strain sequencing project: providing services to taxonomists for standard genome sequencing and annotation.</title>
        <authorList>
            <consortium name="The Broad Institute Genomics Platform"/>
            <consortium name="The Broad Institute Genome Sequencing Center for Infectious Disease"/>
            <person name="Wu L."/>
            <person name="Ma J."/>
        </authorList>
    </citation>
    <scope>NUCLEOTIDE SEQUENCE [LARGE SCALE GENOMIC DNA]</scope>
    <source>
        <strain evidence="5">JCM 17525</strain>
    </source>
</reference>
<dbReference type="RefSeq" id="WP_344729688.1">
    <property type="nucleotide sequence ID" value="NZ_BAABBI010000002.1"/>
</dbReference>
<dbReference type="Proteomes" id="UP001501456">
    <property type="component" value="Unassembled WGS sequence"/>
</dbReference>
<proteinExistence type="predicted"/>
<evidence type="ECO:0000313" key="5">
    <source>
        <dbReference type="Proteomes" id="UP001501456"/>
    </source>
</evidence>
<evidence type="ECO:0000259" key="2">
    <source>
        <dbReference type="Pfam" id="PF00535"/>
    </source>
</evidence>
<name>A0ABP7HDJ2_9FLAO</name>
<evidence type="ECO:0000256" key="1">
    <source>
        <dbReference type="ARBA" id="ARBA00022679"/>
    </source>
</evidence>
<feature type="domain" description="Glycosyltransferase 2-like" evidence="2">
    <location>
        <begin position="5"/>
        <end position="133"/>
    </location>
</feature>
<dbReference type="InterPro" id="IPR029044">
    <property type="entry name" value="Nucleotide-diphossugar_trans"/>
</dbReference>
<dbReference type="Gene3D" id="3.90.550.10">
    <property type="entry name" value="Spore Coat Polysaccharide Biosynthesis Protein SpsA, Chain A"/>
    <property type="match status" value="1"/>
</dbReference>
<dbReference type="InterPro" id="IPR027791">
    <property type="entry name" value="Galactosyl_T_C"/>
</dbReference>
<dbReference type="InterPro" id="IPR001173">
    <property type="entry name" value="Glyco_trans_2-like"/>
</dbReference>
<keyword evidence="5" id="KW-1185">Reference proteome</keyword>
<dbReference type="InterPro" id="IPR050834">
    <property type="entry name" value="Glycosyltransf_2"/>
</dbReference>